<accession>A0AAE0FPF8</accession>
<evidence type="ECO:0000313" key="2">
    <source>
        <dbReference type="EMBL" id="KAK3263499.1"/>
    </source>
</evidence>
<evidence type="ECO:0000313" key="3">
    <source>
        <dbReference type="Proteomes" id="UP001190700"/>
    </source>
</evidence>
<feature type="compositionally biased region" description="Polar residues" evidence="1">
    <location>
        <begin position="95"/>
        <end position="107"/>
    </location>
</feature>
<evidence type="ECO:0000256" key="1">
    <source>
        <dbReference type="SAM" id="MobiDB-lite"/>
    </source>
</evidence>
<feature type="region of interest" description="Disordered" evidence="1">
    <location>
        <begin position="56"/>
        <end position="107"/>
    </location>
</feature>
<sequence length="107" mass="11973">RPEKLFEFSKRRTEALRLSPRRQYNLGTLHTSMPLHPLAPVPETIADLRKLILSPRAGTTSAPTSPNKTDFSPTRAFSARRSSQHHRLLSPQKPDAQSGNGSQTARF</sequence>
<dbReference type="EMBL" id="LGRX02015379">
    <property type="protein sequence ID" value="KAK3263499.1"/>
    <property type="molecule type" value="Genomic_DNA"/>
</dbReference>
<name>A0AAE0FPF8_9CHLO</name>
<feature type="compositionally biased region" description="Polar residues" evidence="1">
    <location>
        <begin position="57"/>
        <end position="72"/>
    </location>
</feature>
<organism evidence="2 3">
    <name type="scientific">Cymbomonas tetramitiformis</name>
    <dbReference type="NCBI Taxonomy" id="36881"/>
    <lineage>
        <taxon>Eukaryota</taxon>
        <taxon>Viridiplantae</taxon>
        <taxon>Chlorophyta</taxon>
        <taxon>Pyramimonadophyceae</taxon>
        <taxon>Pyramimonadales</taxon>
        <taxon>Pyramimonadaceae</taxon>
        <taxon>Cymbomonas</taxon>
    </lineage>
</organism>
<keyword evidence="3" id="KW-1185">Reference proteome</keyword>
<reference evidence="2 3" key="1">
    <citation type="journal article" date="2015" name="Genome Biol. Evol.">
        <title>Comparative Genomics of a Bacterivorous Green Alga Reveals Evolutionary Causalities and Consequences of Phago-Mixotrophic Mode of Nutrition.</title>
        <authorList>
            <person name="Burns J.A."/>
            <person name="Paasch A."/>
            <person name="Narechania A."/>
            <person name="Kim E."/>
        </authorList>
    </citation>
    <scope>NUCLEOTIDE SEQUENCE [LARGE SCALE GENOMIC DNA]</scope>
    <source>
        <strain evidence="2 3">PLY_AMNH</strain>
    </source>
</reference>
<proteinExistence type="predicted"/>
<comment type="caution">
    <text evidence="2">The sequence shown here is derived from an EMBL/GenBank/DDBJ whole genome shotgun (WGS) entry which is preliminary data.</text>
</comment>
<protein>
    <submittedName>
        <fullName evidence="2">Uncharacterized protein</fullName>
    </submittedName>
</protein>
<gene>
    <name evidence="2" type="ORF">CYMTET_27696</name>
</gene>
<feature type="non-terminal residue" evidence="2">
    <location>
        <position position="1"/>
    </location>
</feature>
<dbReference type="Proteomes" id="UP001190700">
    <property type="component" value="Unassembled WGS sequence"/>
</dbReference>
<dbReference type="AlphaFoldDB" id="A0AAE0FPF8"/>